<proteinExistence type="predicted"/>
<accession>A0A9D7S8D6</accession>
<protein>
    <recommendedName>
        <fullName evidence="1">MRM3-like substrate binding domain-containing protein</fullName>
    </recommendedName>
</protein>
<evidence type="ECO:0000313" key="2">
    <source>
        <dbReference type="EMBL" id="MBK9717840.1"/>
    </source>
</evidence>
<feature type="domain" description="MRM3-like substrate binding" evidence="1">
    <location>
        <begin position="5"/>
        <end position="40"/>
    </location>
</feature>
<dbReference type="EMBL" id="JADKFW010000005">
    <property type="protein sequence ID" value="MBK9717840.1"/>
    <property type="molecule type" value="Genomic_DNA"/>
</dbReference>
<evidence type="ECO:0000313" key="3">
    <source>
        <dbReference type="Proteomes" id="UP000808349"/>
    </source>
</evidence>
<reference evidence="2 3" key="1">
    <citation type="submission" date="2020-10" db="EMBL/GenBank/DDBJ databases">
        <title>Connecting structure to function with the recovery of over 1000 high-quality activated sludge metagenome-assembled genomes encoding full-length rRNA genes using long-read sequencing.</title>
        <authorList>
            <person name="Singleton C.M."/>
            <person name="Petriglieri F."/>
            <person name="Kristensen J.M."/>
            <person name="Kirkegaard R.H."/>
            <person name="Michaelsen T.Y."/>
            <person name="Andersen M.H."/>
            <person name="Karst S.M."/>
            <person name="Dueholm M.S."/>
            <person name="Nielsen P.H."/>
            <person name="Albertsen M."/>
        </authorList>
    </citation>
    <scope>NUCLEOTIDE SEQUENCE [LARGE SCALE GENOMIC DNA]</scope>
    <source>
        <strain evidence="2">Ribe_18-Q3-R11-54_BAT3C.373</strain>
    </source>
</reference>
<name>A0A9D7S8D6_9BACT</name>
<organism evidence="2 3">
    <name type="scientific">Candidatus Defluviibacterium haderslevense</name>
    <dbReference type="NCBI Taxonomy" id="2981993"/>
    <lineage>
        <taxon>Bacteria</taxon>
        <taxon>Pseudomonadati</taxon>
        <taxon>Bacteroidota</taxon>
        <taxon>Saprospiria</taxon>
        <taxon>Saprospirales</taxon>
        <taxon>Saprospiraceae</taxon>
        <taxon>Candidatus Defluviibacterium</taxon>
    </lineage>
</organism>
<evidence type="ECO:0000259" key="1">
    <source>
        <dbReference type="Pfam" id="PF22435"/>
    </source>
</evidence>
<comment type="caution">
    <text evidence="2">The sequence shown here is derived from an EMBL/GenBank/DDBJ whole genome shotgun (WGS) entry which is preliminary data.</text>
</comment>
<dbReference type="Gene3D" id="3.30.1330.30">
    <property type="match status" value="1"/>
</dbReference>
<dbReference type="Pfam" id="PF22435">
    <property type="entry name" value="MRM3-like_sub_bind"/>
    <property type="match status" value="1"/>
</dbReference>
<dbReference type="SUPFAM" id="SSF55315">
    <property type="entry name" value="L30e-like"/>
    <property type="match status" value="1"/>
</dbReference>
<dbReference type="InterPro" id="IPR053888">
    <property type="entry name" value="MRM3-like_sub_bind"/>
</dbReference>
<dbReference type="InterPro" id="IPR029064">
    <property type="entry name" value="Ribosomal_eL30-like_sf"/>
</dbReference>
<sequence length="54" mass="6298">MLSKNEIKWIKSLHDKQQRYNDQMFVAEGSRLVLDLIRSKPNDLVNLLAPNPGY</sequence>
<dbReference type="AlphaFoldDB" id="A0A9D7S8D6"/>
<gene>
    <name evidence="2" type="ORF">IPO85_10055</name>
</gene>
<dbReference type="Proteomes" id="UP000808349">
    <property type="component" value="Unassembled WGS sequence"/>
</dbReference>